<name>M7TJY7_EUTLA</name>
<gene>
    <name evidence="4" type="ORF">UCREL1_2728</name>
</gene>
<organism evidence="4 5">
    <name type="scientific">Eutypa lata (strain UCR-EL1)</name>
    <name type="common">Grapevine dieback disease fungus</name>
    <name type="synonym">Eutypa armeniacae</name>
    <dbReference type="NCBI Taxonomy" id="1287681"/>
    <lineage>
        <taxon>Eukaryota</taxon>
        <taxon>Fungi</taxon>
        <taxon>Dikarya</taxon>
        <taxon>Ascomycota</taxon>
        <taxon>Pezizomycotina</taxon>
        <taxon>Sordariomycetes</taxon>
        <taxon>Xylariomycetidae</taxon>
        <taxon>Xylariales</taxon>
        <taxon>Diatrypaceae</taxon>
        <taxon>Eutypa</taxon>
    </lineage>
</organism>
<dbReference type="GO" id="GO:0006203">
    <property type="term" value="P:dGTP catabolic process"/>
    <property type="evidence" value="ECO:0007669"/>
    <property type="project" value="TreeGrafter"/>
</dbReference>
<dbReference type="InterPro" id="IPR015797">
    <property type="entry name" value="NUDIX_hydrolase-like_dom_sf"/>
</dbReference>
<dbReference type="KEGG" id="ela:UCREL1_2728"/>
<dbReference type="PROSITE" id="PS51462">
    <property type="entry name" value="NUDIX"/>
    <property type="match status" value="1"/>
</dbReference>
<dbReference type="PRINTS" id="PR00502">
    <property type="entry name" value="NUDIXFAMILY"/>
</dbReference>
<keyword evidence="1 2" id="KW-0378">Hydrolase</keyword>
<dbReference type="eggNOG" id="ENOG502S3YT">
    <property type="taxonomic scope" value="Eukaryota"/>
</dbReference>
<dbReference type="InterPro" id="IPR020084">
    <property type="entry name" value="NUDIX_hydrolase_CS"/>
</dbReference>
<protein>
    <submittedName>
        <fullName evidence="4">Putative nudix domain containing protein</fullName>
    </submittedName>
</protein>
<dbReference type="Gene3D" id="3.90.79.10">
    <property type="entry name" value="Nucleoside Triphosphate Pyrophosphohydrolase"/>
    <property type="match status" value="1"/>
</dbReference>
<dbReference type="OrthoDB" id="447842at2759"/>
<evidence type="ECO:0000313" key="4">
    <source>
        <dbReference type="EMBL" id="EMR70246.1"/>
    </source>
</evidence>
<dbReference type="PANTHER" id="PTHR16099">
    <property type="entry name" value="8-OXO-DGTP DIPHOSPHATES NUDT15"/>
    <property type="match status" value="1"/>
</dbReference>
<dbReference type="CDD" id="cd04678">
    <property type="entry name" value="NUDIX_MTH2_Nudt15"/>
    <property type="match status" value="1"/>
</dbReference>
<sequence>MAATSANNPRVGVAAVIRNQKGELLFGKRLSSHGRGTWQFPGGHLDYGETYFACAERETLEETGLKVKAVKLVGVTNDIFEDVGKHYVTLFVVCQMEDLDAKPETVEPDKCEGWYWVRWEEVREWCSHHDDTGIEWADKKCFLPIKHLAEEQPQVDFSI</sequence>
<dbReference type="HOGENOM" id="CLU_037162_9_0_1"/>
<dbReference type="PANTHER" id="PTHR16099:SF5">
    <property type="entry name" value="NUCLEOTIDE TRIPHOSPHATE DIPHOSPHATASE NUDT15"/>
    <property type="match status" value="1"/>
</dbReference>
<dbReference type="GO" id="GO:0005829">
    <property type="term" value="C:cytosol"/>
    <property type="evidence" value="ECO:0007669"/>
    <property type="project" value="TreeGrafter"/>
</dbReference>
<dbReference type="OMA" id="HFEASRN"/>
<proteinExistence type="inferred from homology"/>
<evidence type="ECO:0000256" key="1">
    <source>
        <dbReference type="ARBA" id="ARBA00022801"/>
    </source>
</evidence>
<dbReference type="InterPro" id="IPR000086">
    <property type="entry name" value="NUDIX_hydrolase_dom"/>
</dbReference>
<dbReference type="SUPFAM" id="SSF55811">
    <property type="entry name" value="Nudix"/>
    <property type="match status" value="1"/>
</dbReference>
<dbReference type="AlphaFoldDB" id="M7TJY7"/>
<accession>M7TJY7</accession>
<dbReference type="Pfam" id="PF00293">
    <property type="entry name" value="NUDIX"/>
    <property type="match status" value="1"/>
</dbReference>
<dbReference type="STRING" id="1287681.M7TJY7"/>
<dbReference type="GO" id="GO:0035539">
    <property type="term" value="F:8-oxo-7,8-dihydrodeoxyguanosine triphosphate pyrophosphatase activity"/>
    <property type="evidence" value="ECO:0007669"/>
    <property type="project" value="TreeGrafter"/>
</dbReference>
<dbReference type="Proteomes" id="UP000012174">
    <property type="component" value="Unassembled WGS sequence"/>
</dbReference>
<evidence type="ECO:0000256" key="2">
    <source>
        <dbReference type="RuleBase" id="RU003476"/>
    </source>
</evidence>
<dbReference type="FunFam" id="3.90.79.10:FF:000060">
    <property type="entry name" value="Nudix hydrolase 1"/>
    <property type="match status" value="1"/>
</dbReference>
<feature type="domain" description="Nudix hydrolase" evidence="3">
    <location>
        <begin position="8"/>
        <end position="139"/>
    </location>
</feature>
<dbReference type="PROSITE" id="PS00893">
    <property type="entry name" value="NUDIX_BOX"/>
    <property type="match status" value="1"/>
</dbReference>
<dbReference type="EMBL" id="KB705903">
    <property type="protein sequence ID" value="EMR70246.1"/>
    <property type="molecule type" value="Genomic_DNA"/>
</dbReference>
<keyword evidence="5" id="KW-1185">Reference proteome</keyword>
<dbReference type="InterPro" id="IPR020476">
    <property type="entry name" value="Nudix_hydrolase"/>
</dbReference>
<evidence type="ECO:0000313" key="5">
    <source>
        <dbReference type="Proteomes" id="UP000012174"/>
    </source>
</evidence>
<comment type="similarity">
    <text evidence="2">Belongs to the Nudix hydrolase family.</text>
</comment>
<evidence type="ECO:0000259" key="3">
    <source>
        <dbReference type="PROSITE" id="PS51462"/>
    </source>
</evidence>
<reference evidence="5" key="1">
    <citation type="journal article" date="2013" name="Genome Announc.">
        <title>Draft genome sequence of the grapevine dieback fungus Eutypa lata UCR-EL1.</title>
        <authorList>
            <person name="Blanco-Ulate B."/>
            <person name="Rolshausen P.E."/>
            <person name="Cantu D."/>
        </authorList>
    </citation>
    <scope>NUCLEOTIDE SEQUENCE [LARGE SCALE GENOMIC DNA]</scope>
    <source>
        <strain evidence="5">UCR-EL1</strain>
    </source>
</reference>